<name>A0A7Y0UHP4_9ACTO</name>
<dbReference type="Gene3D" id="3.40.50.300">
    <property type="entry name" value="P-loop containing nucleotide triphosphate hydrolases"/>
    <property type="match status" value="1"/>
</dbReference>
<protein>
    <recommendedName>
        <fullName evidence="3">Terminase</fullName>
    </recommendedName>
</protein>
<sequence length="430" mass="47539">MWNRATEYRIVNGKRAYKYSLILITVPRQAGKTTLLTPLRTHRLLTRPGLEAAATAQTGQAARKRMMKYMKIIDQSPLGHLFHTRLSNGEESVTCTANGSTITKFAPVEGSLHGDTIGYADFDEIWKWDATTGETVMGAVKPSQVTLYGESQIFMVSTMGTLKSDFMNQYVETGRKGDKPGLAFFEWSLPDGLDVHTPAAWWTYHPALGNTIQEAAISEDLPPAMTESEFMRAYGNRLTMTDESLIAAEDWDDLTMDDTQAPPALTDCVIGFEIAPDNAATAIVAAWEDKDANTRNVRVLHQAPGATWLIDYLRLLQTYGVTRFVADDGGMTRRIFDHLPEDLTVERLPLGARRIADAEFLTAARDEQTLRHDGSKPLAVSIANAVIRETNGVPLFDRDKSTAPIPALIAASVALYTVSRPVQPLEMQVF</sequence>
<dbReference type="AlphaFoldDB" id="A0A7Y0UHP4"/>
<accession>A0A7Y0UHP4</accession>
<organism evidence="1 2">
    <name type="scientific">Mobiluncus curtisii</name>
    <dbReference type="NCBI Taxonomy" id="2051"/>
    <lineage>
        <taxon>Bacteria</taxon>
        <taxon>Bacillati</taxon>
        <taxon>Actinomycetota</taxon>
        <taxon>Actinomycetes</taxon>
        <taxon>Actinomycetales</taxon>
        <taxon>Actinomycetaceae</taxon>
        <taxon>Mobiluncus</taxon>
    </lineage>
</organism>
<dbReference type="EMBL" id="JABCUI010000003">
    <property type="protein sequence ID" value="NMW87483.1"/>
    <property type="molecule type" value="Genomic_DNA"/>
</dbReference>
<proteinExistence type="predicted"/>
<evidence type="ECO:0008006" key="3">
    <source>
        <dbReference type="Google" id="ProtNLM"/>
    </source>
</evidence>
<dbReference type="Pfam" id="PF03237">
    <property type="entry name" value="Terminase_6N"/>
    <property type="match status" value="1"/>
</dbReference>
<comment type="caution">
    <text evidence="1">The sequence shown here is derived from an EMBL/GenBank/DDBJ whole genome shotgun (WGS) entry which is preliminary data.</text>
</comment>
<dbReference type="Proteomes" id="UP000553981">
    <property type="component" value="Unassembled WGS sequence"/>
</dbReference>
<evidence type="ECO:0000313" key="1">
    <source>
        <dbReference type="EMBL" id="NMW87483.1"/>
    </source>
</evidence>
<dbReference type="RefSeq" id="WP_169770717.1">
    <property type="nucleotide sequence ID" value="NZ_JABCUI010000003.1"/>
</dbReference>
<reference evidence="1 2" key="1">
    <citation type="submission" date="2020-04" db="EMBL/GenBank/DDBJ databases">
        <title>Antimicrobial susceptibility and clonality of vaginal-derived multi-drug resistant Mobiluncus isolates in China.</title>
        <authorList>
            <person name="Zhang X."/>
        </authorList>
    </citation>
    <scope>NUCLEOTIDE SEQUENCE [LARGE SCALE GENOMIC DNA]</scope>
    <source>
        <strain evidence="1 2">19</strain>
    </source>
</reference>
<evidence type="ECO:0000313" key="2">
    <source>
        <dbReference type="Proteomes" id="UP000553981"/>
    </source>
</evidence>
<gene>
    <name evidence="1" type="ORF">HHJ67_06905</name>
</gene>
<dbReference type="InterPro" id="IPR027417">
    <property type="entry name" value="P-loop_NTPase"/>
</dbReference>